<dbReference type="GO" id="GO:0006635">
    <property type="term" value="P:fatty acid beta-oxidation"/>
    <property type="evidence" value="ECO:0007669"/>
    <property type="project" value="TreeGrafter"/>
</dbReference>
<dbReference type="SUPFAM" id="SSF52096">
    <property type="entry name" value="ClpP/crotonase"/>
    <property type="match status" value="1"/>
</dbReference>
<dbReference type="PANTHER" id="PTHR11941">
    <property type="entry name" value="ENOYL-COA HYDRATASE-RELATED"/>
    <property type="match status" value="1"/>
</dbReference>
<dbReference type="CDD" id="cd06558">
    <property type="entry name" value="crotonase-like"/>
    <property type="match status" value="1"/>
</dbReference>
<gene>
    <name evidence="2" type="ORF">MBOU_14940</name>
</gene>
<dbReference type="GO" id="GO:0003824">
    <property type="term" value="F:catalytic activity"/>
    <property type="evidence" value="ECO:0007669"/>
    <property type="project" value="UniProtKB-ARBA"/>
</dbReference>
<reference evidence="2 3" key="1">
    <citation type="journal article" date="2019" name="Emerg. Microbes Infect.">
        <title>Comprehensive subspecies identification of 175 nontuberculous mycobacteria species based on 7547 genomic profiles.</title>
        <authorList>
            <person name="Matsumoto Y."/>
            <person name="Kinjo T."/>
            <person name="Motooka D."/>
            <person name="Nabeya D."/>
            <person name="Jung N."/>
            <person name="Uechi K."/>
            <person name="Horii T."/>
            <person name="Iida T."/>
            <person name="Fujita J."/>
            <person name="Nakamura S."/>
        </authorList>
    </citation>
    <scope>NUCLEOTIDE SEQUENCE [LARGE SCALE GENOMIC DNA]</scope>
    <source>
        <strain evidence="2 3">JCM 30725</strain>
    </source>
</reference>
<protein>
    <submittedName>
        <fullName evidence="2">Enoyl-CoA hydratase</fullName>
    </submittedName>
</protein>
<dbReference type="InterPro" id="IPR029045">
    <property type="entry name" value="ClpP/crotonase-like_dom_sf"/>
</dbReference>
<dbReference type="Gene3D" id="3.90.226.10">
    <property type="entry name" value="2-enoyl-CoA Hydratase, Chain A, domain 1"/>
    <property type="match status" value="1"/>
</dbReference>
<keyword evidence="3" id="KW-1185">Reference proteome</keyword>
<sequence>MNDEYQLLKSSQDGALLTVVIDNPPINLFTPTLFGDFAHLFTNLASNPTVTVVVVKSANPDFFIAHYDVSELLPLATVPRADALAAIRAFHSVCQGISQLPQVFIAQIEGRVGGGGAELASWFDMRFGVRGQTLWNQMEVPLGIIPGGSGTQLLPRLAGHARALEIILGGQDIDAETAERWGLLNRIYEVAEIDAAVGALARRIAAAPPEAVRAAKRAVYQRGNLAERLEADAELFVQVARSDAAQRQMRAFLDMGGQTPDGEKHVAELTERLVRDFAATD</sequence>
<evidence type="ECO:0000313" key="2">
    <source>
        <dbReference type="EMBL" id="GFG89452.1"/>
    </source>
</evidence>
<dbReference type="EMBL" id="BLKZ01000001">
    <property type="protein sequence ID" value="GFG89452.1"/>
    <property type="molecule type" value="Genomic_DNA"/>
</dbReference>
<dbReference type="RefSeq" id="WP_163709722.1">
    <property type="nucleotide sequence ID" value="NZ_BLKZ01000001.1"/>
</dbReference>
<name>A0A7I9YLM4_MYCBU</name>
<dbReference type="AlphaFoldDB" id="A0A7I9YLM4"/>
<proteinExistence type="predicted"/>
<dbReference type="Proteomes" id="UP000465360">
    <property type="component" value="Unassembled WGS sequence"/>
</dbReference>
<comment type="caution">
    <text evidence="2">The sequence shown here is derived from an EMBL/GenBank/DDBJ whole genome shotgun (WGS) entry which is preliminary data.</text>
</comment>
<keyword evidence="1" id="KW-0443">Lipid metabolism</keyword>
<dbReference type="PANTHER" id="PTHR11941:SF54">
    <property type="entry name" value="ENOYL-COA HYDRATASE, MITOCHONDRIAL"/>
    <property type="match status" value="1"/>
</dbReference>
<evidence type="ECO:0000256" key="1">
    <source>
        <dbReference type="ARBA" id="ARBA00023098"/>
    </source>
</evidence>
<evidence type="ECO:0000313" key="3">
    <source>
        <dbReference type="Proteomes" id="UP000465360"/>
    </source>
</evidence>
<dbReference type="Pfam" id="PF00378">
    <property type="entry name" value="ECH_1"/>
    <property type="match status" value="1"/>
</dbReference>
<accession>A0A7I9YLM4</accession>
<dbReference type="InterPro" id="IPR001753">
    <property type="entry name" value="Enoyl-CoA_hydra/iso"/>
</dbReference>
<organism evidence="2 3">
    <name type="scientific">Mycobacterium bourgelatii</name>
    <dbReference type="NCBI Taxonomy" id="1273442"/>
    <lineage>
        <taxon>Bacteria</taxon>
        <taxon>Bacillati</taxon>
        <taxon>Actinomycetota</taxon>
        <taxon>Actinomycetes</taxon>
        <taxon>Mycobacteriales</taxon>
        <taxon>Mycobacteriaceae</taxon>
        <taxon>Mycobacterium</taxon>
    </lineage>
</organism>